<comment type="cofactor">
    <cofactor evidence="1 11">
        <name>FMN</name>
        <dbReference type="ChEBI" id="CHEBI:58210"/>
    </cofactor>
</comment>
<feature type="domain" description="FMN-dependent dehydrogenase" evidence="12">
    <location>
        <begin position="176"/>
        <end position="324"/>
    </location>
</feature>
<comment type="cofactor">
    <cofactor evidence="11">
        <name>Mg(2+)</name>
        <dbReference type="ChEBI" id="CHEBI:18420"/>
    </cofactor>
</comment>
<accession>A0A5E4LMC6</accession>
<dbReference type="InterPro" id="IPR013785">
    <property type="entry name" value="Aldolase_TIM"/>
</dbReference>
<sequence length="328" mass="35396">MANQTESRKKDHVNLVVDKGAQYTKTTGFERVDLIHNALPEISLFSVDLSTKFFNKKIHYPILITGMTGGYQDAEKINKSLAAAAQKYGLAFGVGSQRAMIEKPELVKTYKVRDVAPDIPLLSNIGAFQLKKYPVDQIDSLVQSIEADGLAIHLNALQEVIQPEGDVDFGGVLAAIEKVCDKLSVPVIVKETGAGINQEVAIALKKAGVKYLDIAGAGGTSWSIVEYLRGEGVPGFEEWGIPTVECILQCRGVLPLVASGGIRTGIEGAKAIALGADMCGAAYPFIKALQADELDSFIETFQKQMKVCAYLTGSKNLSDLKKAKMRFL</sequence>
<keyword evidence="6 11" id="KW-0460">Magnesium</keyword>
<dbReference type="GO" id="GO:0070402">
    <property type="term" value="F:NADPH binding"/>
    <property type="evidence" value="ECO:0007669"/>
    <property type="project" value="UniProtKB-UniRule"/>
</dbReference>
<dbReference type="SUPFAM" id="SSF51395">
    <property type="entry name" value="FMN-linked oxidoreductases"/>
    <property type="match status" value="1"/>
</dbReference>
<feature type="binding site" evidence="11">
    <location>
        <begin position="282"/>
        <end position="283"/>
    </location>
    <ligand>
        <name>FMN</name>
        <dbReference type="ChEBI" id="CHEBI:58210"/>
    </ligand>
</feature>
<evidence type="ECO:0000313" key="13">
    <source>
        <dbReference type="EMBL" id="VVC02579.1"/>
    </source>
</evidence>
<dbReference type="InterPro" id="IPR000262">
    <property type="entry name" value="FMN-dep_DH"/>
</dbReference>
<evidence type="ECO:0000256" key="2">
    <source>
        <dbReference type="ARBA" id="ARBA00022490"/>
    </source>
</evidence>
<keyword evidence="4 11" id="KW-0288">FMN</keyword>
<comment type="subcellular location">
    <subcellularLocation>
        <location evidence="11">Cytoplasm</location>
    </subcellularLocation>
</comment>
<evidence type="ECO:0000256" key="9">
    <source>
        <dbReference type="ARBA" id="ARBA00023235"/>
    </source>
</evidence>
<feature type="binding site" evidence="11">
    <location>
        <begin position="261"/>
        <end position="263"/>
    </location>
    <ligand>
        <name>FMN</name>
        <dbReference type="ChEBI" id="CHEBI:58210"/>
    </ligand>
</feature>
<keyword evidence="3 11" id="KW-0285">Flavoprotein</keyword>
<dbReference type="PIRSF" id="PIRSF003314">
    <property type="entry name" value="IPP_isomerase"/>
    <property type="match status" value="1"/>
</dbReference>
<feature type="binding site" evidence="11">
    <location>
        <position position="190"/>
    </location>
    <ligand>
        <name>FMN</name>
        <dbReference type="ChEBI" id="CHEBI:58210"/>
    </ligand>
</feature>
<feature type="binding site" evidence="11">
    <location>
        <position position="159"/>
    </location>
    <ligand>
        <name>Mg(2+)</name>
        <dbReference type="ChEBI" id="CHEBI:18420"/>
    </ligand>
</feature>
<dbReference type="CDD" id="cd02811">
    <property type="entry name" value="IDI-2_FMN"/>
    <property type="match status" value="1"/>
</dbReference>
<evidence type="ECO:0000256" key="7">
    <source>
        <dbReference type="ARBA" id="ARBA00022857"/>
    </source>
</evidence>
<comment type="cofactor">
    <cofactor evidence="11">
        <name>NADPH</name>
        <dbReference type="ChEBI" id="CHEBI:57783"/>
    </cofactor>
</comment>
<comment type="similarity">
    <text evidence="11">Belongs to the IPP isomerase type 2 family.</text>
</comment>
<reference evidence="13 14" key="1">
    <citation type="submission" date="2019-08" db="EMBL/GenBank/DDBJ databases">
        <authorList>
            <person name="Vazquez-Campos X."/>
        </authorList>
    </citation>
    <scope>NUCLEOTIDE SEQUENCE [LARGE SCALE GENOMIC DNA]</scope>
    <source>
        <strain evidence="13">LFW-283_2</strain>
    </source>
</reference>
<feature type="binding site" evidence="11">
    <location>
        <begin position="66"/>
        <end position="68"/>
    </location>
    <ligand>
        <name>FMN</name>
        <dbReference type="ChEBI" id="CHEBI:58210"/>
    </ligand>
</feature>
<dbReference type="NCBIfam" id="TIGR02151">
    <property type="entry name" value="IPP_isom_2"/>
    <property type="match status" value="1"/>
</dbReference>
<dbReference type="PANTHER" id="PTHR43665">
    <property type="entry name" value="ISOPENTENYL-DIPHOSPHATE DELTA-ISOMERASE"/>
    <property type="match status" value="1"/>
</dbReference>
<feature type="binding site" evidence="11">
    <location>
        <position position="124"/>
    </location>
    <ligand>
        <name>FMN</name>
        <dbReference type="ChEBI" id="CHEBI:58210"/>
    </ligand>
</feature>
<comment type="subunit">
    <text evidence="10 11">Homooctamer. Dimer of tetramers.</text>
</comment>
<dbReference type="GO" id="GO:0010181">
    <property type="term" value="F:FMN binding"/>
    <property type="evidence" value="ECO:0007669"/>
    <property type="project" value="UniProtKB-UniRule"/>
</dbReference>
<dbReference type="HAMAP" id="MF_00354">
    <property type="entry name" value="Idi_2"/>
    <property type="match status" value="1"/>
</dbReference>
<organism evidence="13 14">
    <name type="scientific">Candidatus Bilamarchaeum dharawalense</name>
    <dbReference type="NCBI Taxonomy" id="2885759"/>
    <lineage>
        <taxon>Archaea</taxon>
        <taxon>Candidatus Micrarchaeota</taxon>
        <taxon>Candidatus Micrarchaeia</taxon>
        <taxon>Candidatus Anstonellales</taxon>
        <taxon>Candidatus Bilamarchaeaceae</taxon>
        <taxon>Candidatus Bilamarchaeum</taxon>
    </lineage>
</organism>
<dbReference type="GO" id="GO:0004452">
    <property type="term" value="F:isopentenyl-diphosphate delta-isomerase activity"/>
    <property type="evidence" value="ECO:0007669"/>
    <property type="project" value="UniProtKB-UniRule"/>
</dbReference>
<evidence type="ECO:0000256" key="3">
    <source>
        <dbReference type="ARBA" id="ARBA00022630"/>
    </source>
</evidence>
<protein>
    <recommendedName>
        <fullName evidence="11">Isopentenyl-diphosphate delta-isomerase</fullName>
        <shortName evidence="11">IPP isomerase</shortName>
        <ecNumber evidence="11">5.3.3.2</ecNumber>
    </recommendedName>
    <alternativeName>
        <fullName evidence="11">Isopentenyl diphosphate:dimethylallyl diphosphate isomerase</fullName>
    </alternativeName>
    <alternativeName>
        <fullName evidence="11">Isopentenyl pyrophosphate isomerase</fullName>
    </alternativeName>
    <alternativeName>
        <fullName evidence="11">Type 2 isopentenyl diphosphate isomerase</fullName>
        <shortName evidence="11">IDI-2</shortName>
    </alternativeName>
</protein>
<evidence type="ECO:0000256" key="6">
    <source>
        <dbReference type="ARBA" id="ARBA00022842"/>
    </source>
</evidence>
<feature type="binding site" evidence="11">
    <location>
        <position position="96"/>
    </location>
    <ligand>
        <name>FMN</name>
        <dbReference type="ChEBI" id="CHEBI:58210"/>
    </ligand>
</feature>
<dbReference type="AlphaFoldDB" id="A0A5E4LMC6"/>
<keyword evidence="5 11" id="KW-0479">Metal-binding</keyword>
<keyword evidence="9 11" id="KW-0413">Isomerase</keyword>
<evidence type="ECO:0000256" key="1">
    <source>
        <dbReference type="ARBA" id="ARBA00001917"/>
    </source>
</evidence>
<dbReference type="Proteomes" id="UP000789941">
    <property type="component" value="Unassembled WGS sequence"/>
</dbReference>
<evidence type="ECO:0000313" key="14">
    <source>
        <dbReference type="Proteomes" id="UP000789941"/>
    </source>
</evidence>
<feature type="binding site" evidence="11">
    <location>
        <position position="220"/>
    </location>
    <ligand>
        <name>FMN</name>
        <dbReference type="ChEBI" id="CHEBI:58210"/>
    </ligand>
</feature>
<gene>
    <name evidence="11 13" type="primary">fni</name>
    <name evidence="13" type="ORF">LFW2832_00090</name>
</gene>
<name>A0A5E4LMC6_9ARCH</name>
<keyword evidence="7 11" id="KW-0521">NADP</keyword>
<dbReference type="EMBL" id="CABMJJ010000001">
    <property type="protein sequence ID" value="VVC02579.1"/>
    <property type="molecule type" value="Genomic_DNA"/>
</dbReference>
<comment type="caution">
    <text evidence="11">Lacks conserved residue(s) required for the propagation of feature annotation.</text>
</comment>
<dbReference type="InterPro" id="IPR011179">
    <property type="entry name" value="IPdP_isomerase"/>
</dbReference>
<keyword evidence="2 11" id="KW-0963">Cytoplasm</keyword>
<comment type="caution">
    <text evidence="13">The sequence shown here is derived from an EMBL/GenBank/DDBJ whole genome shotgun (WGS) entry which is preliminary data.</text>
</comment>
<proteinExistence type="inferred from homology"/>
<evidence type="ECO:0000259" key="12">
    <source>
        <dbReference type="Pfam" id="PF01070"/>
    </source>
</evidence>
<evidence type="ECO:0000256" key="5">
    <source>
        <dbReference type="ARBA" id="ARBA00022723"/>
    </source>
</evidence>
<dbReference type="GO" id="GO:0016491">
    <property type="term" value="F:oxidoreductase activity"/>
    <property type="evidence" value="ECO:0007669"/>
    <property type="project" value="InterPro"/>
</dbReference>
<comment type="catalytic activity">
    <reaction evidence="11">
        <text>isopentenyl diphosphate = dimethylallyl diphosphate</text>
        <dbReference type="Rhea" id="RHEA:23284"/>
        <dbReference type="ChEBI" id="CHEBI:57623"/>
        <dbReference type="ChEBI" id="CHEBI:128769"/>
        <dbReference type="EC" id="5.3.3.2"/>
    </reaction>
</comment>
<dbReference type="GO" id="GO:0000287">
    <property type="term" value="F:magnesium ion binding"/>
    <property type="evidence" value="ECO:0007669"/>
    <property type="project" value="UniProtKB-UniRule"/>
</dbReference>
<dbReference type="PANTHER" id="PTHR43665:SF1">
    <property type="entry name" value="ISOPENTENYL-DIPHOSPHATE DELTA-ISOMERASE"/>
    <property type="match status" value="1"/>
</dbReference>
<evidence type="ECO:0000256" key="4">
    <source>
        <dbReference type="ARBA" id="ARBA00022643"/>
    </source>
</evidence>
<feature type="binding site" evidence="11">
    <location>
        <begin position="8"/>
        <end position="9"/>
    </location>
    <ligand>
        <name>substrate</name>
    </ligand>
</feature>
<evidence type="ECO:0000256" key="10">
    <source>
        <dbReference type="ARBA" id="ARBA00025810"/>
    </source>
</evidence>
<dbReference type="EC" id="5.3.3.2" evidence="11"/>
<evidence type="ECO:0000256" key="8">
    <source>
        <dbReference type="ARBA" id="ARBA00023229"/>
    </source>
</evidence>
<keyword evidence="8 11" id="KW-0414">Isoprene biosynthesis</keyword>
<dbReference type="Gene3D" id="3.20.20.70">
    <property type="entry name" value="Aldolase class I"/>
    <property type="match status" value="1"/>
</dbReference>
<dbReference type="GO" id="GO:0005737">
    <property type="term" value="C:cytoplasm"/>
    <property type="evidence" value="ECO:0007669"/>
    <property type="project" value="UniProtKB-SubCell"/>
</dbReference>
<feature type="binding site" evidence="11">
    <location>
        <begin position="96"/>
        <end position="98"/>
    </location>
    <ligand>
        <name>substrate</name>
    </ligand>
</feature>
<dbReference type="GO" id="GO:0008299">
    <property type="term" value="P:isoprenoid biosynthetic process"/>
    <property type="evidence" value="ECO:0007669"/>
    <property type="project" value="UniProtKB-UniRule"/>
</dbReference>
<comment type="function">
    <text evidence="11">Involved in the biosynthesis of isoprenoids. Catalyzes the 1,3-allylic rearrangement of the homoallylic substrate isopentenyl (IPP) to its allylic isomer, dimethylallyl diphosphate (DMAPP).</text>
</comment>
<evidence type="ECO:0000256" key="11">
    <source>
        <dbReference type="HAMAP-Rule" id="MF_00354"/>
    </source>
</evidence>
<feature type="binding site" evidence="11">
    <location>
        <position position="158"/>
    </location>
    <ligand>
        <name>substrate</name>
    </ligand>
</feature>
<feature type="binding site" evidence="11">
    <location>
        <position position="65"/>
    </location>
    <ligand>
        <name>FMN</name>
        <dbReference type="ChEBI" id="CHEBI:58210"/>
    </ligand>
</feature>
<dbReference type="Pfam" id="PF01070">
    <property type="entry name" value="FMN_dh"/>
    <property type="match status" value="1"/>
</dbReference>